<gene>
    <name evidence="1" type="ORF">Plil01_001576400</name>
</gene>
<proteinExistence type="predicted"/>
<accession>A0A9W6XFC6</accession>
<evidence type="ECO:0000313" key="2">
    <source>
        <dbReference type="Proteomes" id="UP001165083"/>
    </source>
</evidence>
<dbReference type="AlphaFoldDB" id="A0A9W6XFC6"/>
<keyword evidence="2" id="KW-1185">Reference proteome</keyword>
<evidence type="ECO:0000313" key="1">
    <source>
        <dbReference type="EMBL" id="GMF37450.1"/>
    </source>
</evidence>
<dbReference type="EMBL" id="BSXW01001529">
    <property type="protein sequence ID" value="GMF37450.1"/>
    <property type="molecule type" value="Genomic_DNA"/>
</dbReference>
<dbReference type="Proteomes" id="UP001165083">
    <property type="component" value="Unassembled WGS sequence"/>
</dbReference>
<sequence>MSEECQICQSERDHTLRIINLHFVAVRYSDMERDPACSSSRRAVAFEKAYHVEHQLAADVGEGQHVEASADNVAKVRVAADNAFAGGDMKTVRRTSADDRGHQLTTCAAAGHLAAVQAHRDGAAQRAQLLQALPRLPERAQVRARAVGPVVVAAGEPQVQAGHVAARQAAADAGSVRRGVVRLPAPGGVRGCGARKEGERIIIMKERSSRTKRI</sequence>
<organism evidence="1 2">
    <name type="scientific">Phytophthora lilii</name>
    <dbReference type="NCBI Taxonomy" id="2077276"/>
    <lineage>
        <taxon>Eukaryota</taxon>
        <taxon>Sar</taxon>
        <taxon>Stramenopiles</taxon>
        <taxon>Oomycota</taxon>
        <taxon>Peronosporomycetes</taxon>
        <taxon>Peronosporales</taxon>
        <taxon>Peronosporaceae</taxon>
        <taxon>Phytophthora</taxon>
    </lineage>
</organism>
<comment type="caution">
    <text evidence="1">The sequence shown here is derived from an EMBL/GenBank/DDBJ whole genome shotgun (WGS) entry which is preliminary data.</text>
</comment>
<protein>
    <submittedName>
        <fullName evidence="1">Unnamed protein product</fullName>
    </submittedName>
</protein>
<reference evidence="1" key="1">
    <citation type="submission" date="2023-04" db="EMBL/GenBank/DDBJ databases">
        <title>Phytophthora lilii NBRC 32176.</title>
        <authorList>
            <person name="Ichikawa N."/>
            <person name="Sato H."/>
            <person name="Tonouchi N."/>
        </authorList>
    </citation>
    <scope>NUCLEOTIDE SEQUENCE</scope>
    <source>
        <strain evidence="1">NBRC 32176</strain>
    </source>
</reference>
<name>A0A9W6XFC6_9STRA</name>